<reference evidence="1 2" key="1">
    <citation type="journal article" date="2016" name="Nat. Commun.">
        <title>Thousands of microbial genomes shed light on interconnected biogeochemical processes in an aquifer system.</title>
        <authorList>
            <person name="Anantharaman K."/>
            <person name="Brown C.T."/>
            <person name="Hug L.A."/>
            <person name="Sharon I."/>
            <person name="Castelle C.J."/>
            <person name="Probst A.J."/>
            <person name="Thomas B.C."/>
            <person name="Singh A."/>
            <person name="Wilkins M.J."/>
            <person name="Karaoz U."/>
            <person name="Brodie E.L."/>
            <person name="Williams K.H."/>
            <person name="Hubbard S.S."/>
            <person name="Banfield J.F."/>
        </authorList>
    </citation>
    <scope>NUCLEOTIDE SEQUENCE [LARGE SCALE GENOMIC DNA]</scope>
</reference>
<comment type="caution">
    <text evidence="1">The sequence shown here is derived from an EMBL/GenBank/DDBJ whole genome shotgun (WGS) entry which is preliminary data.</text>
</comment>
<proteinExistence type="predicted"/>
<dbReference type="AlphaFoldDB" id="A0A1F5EQZ2"/>
<accession>A0A1F5EQZ2</accession>
<sequence>MALIMIPIEVPDEDDCKHPNGEVCRLFHWGHEDEPFCRGWKGEFKIQNFKKHSMCRNSTIRARLG</sequence>
<protein>
    <submittedName>
        <fullName evidence="1">Uncharacterized protein</fullName>
    </submittedName>
</protein>
<dbReference type="EMBL" id="MFAD01000033">
    <property type="protein sequence ID" value="OGD69828.1"/>
    <property type="molecule type" value="Genomic_DNA"/>
</dbReference>
<dbReference type="Proteomes" id="UP000186545">
    <property type="component" value="Unassembled WGS sequence"/>
</dbReference>
<name>A0A1F5EQZ2_9BACT</name>
<evidence type="ECO:0000313" key="1">
    <source>
        <dbReference type="EMBL" id="OGD69828.1"/>
    </source>
</evidence>
<organism evidence="1 2">
    <name type="scientific">Candidatus Campbellbacteria bacterium RIFCSPLOWO2_02_FULL_35_11</name>
    <dbReference type="NCBI Taxonomy" id="1797581"/>
    <lineage>
        <taxon>Bacteria</taxon>
        <taxon>Candidatus Campbelliibacteriota</taxon>
    </lineage>
</organism>
<gene>
    <name evidence="1" type="ORF">A3I18_02190</name>
</gene>
<evidence type="ECO:0000313" key="2">
    <source>
        <dbReference type="Proteomes" id="UP000186545"/>
    </source>
</evidence>